<dbReference type="SMART" id="SM00239">
    <property type="entry name" value="C2"/>
    <property type="match status" value="1"/>
</dbReference>
<dbReference type="PROSITE" id="PS50004">
    <property type="entry name" value="C2"/>
    <property type="match status" value="1"/>
</dbReference>
<evidence type="ECO:0000313" key="3">
    <source>
        <dbReference type="EMBL" id="KAI9250426.1"/>
    </source>
</evidence>
<dbReference type="PANTHER" id="PTHR47052">
    <property type="entry name" value="CONSERVED SERINE PROLINE-RICH PROTEIN (AFU_ORTHOLOGUE AFUA_2G01790)"/>
    <property type="match status" value="1"/>
</dbReference>
<evidence type="ECO:0000259" key="2">
    <source>
        <dbReference type="PROSITE" id="PS50004"/>
    </source>
</evidence>
<reference evidence="3" key="1">
    <citation type="journal article" date="2022" name="IScience">
        <title>Evolution of zygomycete secretomes and the origins of terrestrial fungal ecologies.</title>
        <authorList>
            <person name="Chang Y."/>
            <person name="Wang Y."/>
            <person name="Mondo S."/>
            <person name="Ahrendt S."/>
            <person name="Andreopoulos W."/>
            <person name="Barry K."/>
            <person name="Beard J."/>
            <person name="Benny G.L."/>
            <person name="Blankenship S."/>
            <person name="Bonito G."/>
            <person name="Cuomo C."/>
            <person name="Desiro A."/>
            <person name="Gervers K.A."/>
            <person name="Hundley H."/>
            <person name="Kuo A."/>
            <person name="LaButti K."/>
            <person name="Lang B.F."/>
            <person name="Lipzen A."/>
            <person name="O'Donnell K."/>
            <person name="Pangilinan J."/>
            <person name="Reynolds N."/>
            <person name="Sandor L."/>
            <person name="Smith M.E."/>
            <person name="Tsang A."/>
            <person name="Grigoriev I.V."/>
            <person name="Stajich J.E."/>
            <person name="Spatafora J.W."/>
        </authorList>
    </citation>
    <scope>NUCLEOTIDE SEQUENCE</scope>
    <source>
        <strain evidence="3">RSA 2281</strain>
    </source>
</reference>
<keyword evidence="1" id="KW-0812">Transmembrane</keyword>
<dbReference type="EMBL" id="JAIXMP010000032">
    <property type="protein sequence ID" value="KAI9250426.1"/>
    <property type="molecule type" value="Genomic_DNA"/>
</dbReference>
<feature type="transmembrane region" description="Helical" evidence="1">
    <location>
        <begin position="113"/>
        <end position="133"/>
    </location>
</feature>
<feature type="domain" description="C2" evidence="2">
    <location>
        <begin position="1"/>
        <end position="101"/>
    </location>
</feature>
<dbReference type="InterPro" id="IPR052981">
    <property type="entry name" value="Ingression_C2_domain"/>
</dbReference>
<dbReference type="Proteomes" id="UP001209540">
    <property type="component" value="Unassembled WGS sequence"/>
</dbReference>
<proteinExistence type="predicted"/>
<dbReference type="InterPro" id="IPR000008">
    <property type="entry name" value="C2_dom"/>
</dbReference>
<evidence type="ECO:0000256" key="1">
    <source>
        <dbReference type="SAM" id="Phobius"/>
    </source>
</evidence>
<keyword evidence="1" id="KW-0472">Membrane</keyword>
<sequence>MEEQQKKLAGELVVVAIKAVIGKQDPFVTFRLGEVAKRTKTDYRGGQRPIWDDQVNLPVPEGKTKLYMQVFDEDGPREDLISEGEIDLTNVLKEGEEDNWYPLKYRGKRAGDIYIELTFYSAVSFIFILYIFFSLSNLLDLKRGSSISYFPHSYPKNTLLIYKYIACTTQKTTYTFV</sequence>
<dbReference type="SUPFAM" id="SSF49562">
    <property type="entry name" value="C2 domain (Calcium/lipid-binding domain, CaLB)"/>
    <property type="match status" value="1"/>
</dbReference>
<organism evidence="3 4">
    <name type="scientific">Phascolomyces articulosus</name>
    <dbReference type="NCBI Taxonomy" id="60185"/>
    <lineage>
        <taxon>Eukaryota</taxon>
        <taxon>Fungi</taxon>
        <taxon>Fungi incertae sedis</taxon>
        <taxon>Mucoromycota</taxon>
        <taxon>Mucoromycotina</taxon>
        <taxon>Mucoromycetes</taxon>
        <taxon>Mucorales</taxon>
        <taxon>Lichtheimiaceae</taxon>
        <taxon>Phascolomyces</taxon>
    </lineage>
</organism>
<dbReference type="InterPro" id="IPR035892">
    <property type="entry name" value="C2_domain_sf"/>
</dbReference>
<accession>A0AAD5K193</accession>
<gene>
    <name evidence="3" type="ORF">BDA99DRAFT_444863</name>
</gene>
<dbReference type="PANTHER" id="PTHR47052:SF3">
    <property type="entry name" value="INGRESSION PROTEIN 1"/>
    <property type="match status" value="1"/>
</dbReference>
<evidence type="ECO:0000313" key="4">
    <source>
        <dbReference type="Proteomes" id="UP001209540"/>
    </source>
</evidence>
<keyword evidence="1" id="KW-1133">Transmembrane helix</keyword>
<keyword evidence="4" id="KW-1185">Reference proteome</keyword>
<comment type="caution">
    <text evidence="3">The sequence shown here is derived from an EMBL/GenBank/DDBJ whole genome shotgun (WGS) entry which is preliminary data.</text>
</comment>
<dbReference type="Gene3D" id="2.60.40.150">
    <property type="entry name" value="C2 domain"/>
    <property type="match status" value="1"/>
</dbReference>
<reference evidence="3" key="2">
    <citation type="submission" date="2023-02" db="EMBL/GenBank/DDBJ databases">
        <authorList>
            <consortium name="DOE Joint Genome Institute"/>
            <person name="Mondo S.J."/>
            <person name="Chang Y."/>
            <person name="Wang Y."/>
            <person name="Ahrendt S."/>
            <person name="Andreopoulos W."/>
            <person name="Barry K."/>
            <person name="Beard J."/>
            <person name="Benny G.L."/>
            <person name="Blankenship S."/>
            <person name="Bonito G."/>
            <person name="Cuomo C."/>
            <person name="Desiro A."/>
            <person name="Gervers K.A."/>
            <person name="Hundley H."/>
            <person name="Kuo A."/>
            <person name="LaButti K."/>
            <person name="Lang B.F."/>
            <person name="Lipzen A."/>
            <person name="O'Donnell K."/>
            <person name="Pangilinan J."/>
            <person name="Reynolds N."/>
            <person name="Sandor L."/>
            <person name="Smith M.W."/>
            <person name="Tsang A."/>
            <person name="Grigoriev I.V."/>
            <person name="Stajich J.E."/>
            <person name="Spatafora J.W."/>
        </authorList>
    </citation>
    <scope>NUCLEOTIDE SEQUENCE</scope>
    <source>
        <strain evidence="3">RSA 2281</strain>
    </source>
</reference>
<dbReference type="Pfam" id="PF00168">
    <property type="entry name" value="C2"/>
    <property type="match status" value="1"/>
</dbReference>
<name>A0AAD5K193_9FUNG</name>
<protein>
    <submittedName>
        <fullName evidence="3">C2 domain-containing protein</fullName>
    </submittedName>
</protein>
<dbReference type="AlphaFoldDB" id="A0AAD5K193"/>